<evidence type="ECO:0000256" key="2">
    <source>
        <dbReference type="ARBA" id="ARBA00010077"/>
    </source>
</evidence>
<evidence type="ECO:0000313" key="7">
    <source>
        <dbReference type="EMBL" id="GAV04012.1"/>
    </source>
</evidence>
<evidence type="ECO:0000313" key="8">
    <source>
        <dbReference type="Proteomes" id="UP000186922"/>
    </source>
</evidence>
<feature type="region of interest" description="Disordered" evidence="6">
    <location>
        <begin position="205"/>
        <end position="326"/>
    </location>
</feature>
<feature type="compositionally biased region" description="Basic residues" evidence="6">
    <location>
        <begin position="305"/>
        <end position="326"/>
    </location>
</feature>
<dbReference type="GO" id="GO:0030687">
    <property type="term" value="C:preribosome, large subunit precursor"/>
    <property type="evidence" value="ECO:0007669"/>
    <property type="project" value="TreeGrafter"/>
</dbReference>
<dbReference type="GO" id="GO:0000447">
    <property type="term" value="P:endonucleolytic cleavage in ITS1 to separate SSU-rRNA from 5.8S rRNA and LSU-rRNA from tricistronic rRNA transcript (SSU-rRNA, 5.8S rRNA, LSU-rRNA)"/>
    <property type="evidence" value="ECO:0007669"/>
    <property type="project" value="TreeGrafter"/>
</dbReference>
<dbReference type="Pfam" id="PF04939">
    <property type="entry name" value="RRS1"/>
    <property type="match status" value="1"/>
</dbReference>
<dbReference type="OrthoDB" id="28455at2759"/>
<dbReference type="GO" id="GO:0005730">
    <property type="term" value="C:nucleolus"/>
    <property type="evidence" value="ECO:0007669"/>
    <property type="project" value="TreeGrafter"/>
</dbReference>
<dbReference type="PANTHER" id="PTHR17602">
    <property type="entry name" value="RIBOSOME BIOGENESIS REGULATORY PROTEIN"/>
    <property type="match status" value="1"/>
</dbReference>
<proteinExistence type="inferred from homology"/>
<comment type="function">
    <text evidence="5">Involved in ribosomal large subunit assembly.</text>
</comment>
<accession>A0A1D1VR24</accession>
<sequence>MVETTTKAKHGLEFDIGNLLVSDPRPLVAENNQSMDDLVLKEMTELTQLLLGQVWALPLERTEDVIVAALPKPTTFLPREKPIPKPKALTKWERYAKEKGITKQKKSRMVYDPTTKEYKPRWGYQKPSTDDDDWVREVNNPIDEQEDVFEQKTKAKKERVAKNELQRLRNIARAYKTKVPARGILPVAGNKTPSKSQISQSAAFAKTADASVGKFTETLKSEKPVKNMGKKRKFESNEGDLQSEKMRTMGVLNSVFSKKPKVDTERALGRVKRRSDRPKKPQRSEDQKERKGGLGNKFGPQGKAGKGRKGPANNKMKKPAKSPRRF</sequence>
<keyword evidence="4 5" id="KW-0539">Nucleus</keyword>
<name>A0A1D1VR24_RAMVA</name>
<dbReference type="EMBL" id="BDGG01000010">
    <property type="protein sequence ID" value="GAV04012.1"/>
    <property type="molecule type" value="Genomic_DNA"/>
</dbReference>
<dbReference type="PANTHER" id="PTHR17602:SF4">
    <property type="entry name" value="RIBOSOME BIOGENESIS REGULATORY PROTEIN HOMOLOG"/>
    <property type="match status" value="1"/>
</dbReference>
<reference evidence="7 8" key="1">
    <citation type="journal article" date="2016" name="Nat. Commun.">
        <title>Extremotolerant tardigrade genome and improved radiotolerance of human cultured cells by tardigrade-unique protein.</title>
        <authorList>
            <person name="Hashimoto T."/>
            <person name="Horikawa D.D."/>
            <person name="Saito Y."/>
            <person name="Kuwahara H."/>
            <person name="Kozuka-Hata H."/>
            <person name="Shin-I T."/>
            <person name="Minakuchi Y."/>
            <person name="Ohishi K."/>
            <person name="Motoyama A."/>
            <person name="Aizu T."/>
            <person name="Enomoto A."/>
            <person name="Kondo K."/>
            <person name="Tanaka S."/>
            <person name="Hara Y."/>
            <person name="Koshikawa S."/>
            <person name="Sagara H."/>
            <person name="Miura T."/>
            <person name="Yokobori S."/>
            <person name="Miyagawa K."/>
            <person name="Suzuki Y."/>
            <person name="Kubo T."/>
            <person name="Oyama M."/>
            <person name="Kohara Y."/>
            <person name="Fujiyama A."/>
            <person name="Arakawa K."/>
            <person name="Katayama T."/>
            <person name="Toyoda A."/>
            <person name="Kunieda T."/>
        </authorList>
    </citation>
    <scope>NUCLEOTIDE SEQUENCE [LARGE SCALE GENOMIC DNA]</scope>
    <source>
        <strain evidence="7 8">YOKOZUNA-1</strain>
    </source>
</reference>
<feature type="compositionally biased region" description="Basic and acidic residues" evidence="6">
    <location>
        <begin position="278"/>
        <end position="292"/>
    </location>
</feature>
<keyword evidence="8" id="KW-1185">Reference proteome</keyword>
<gene>
    <name evidence="7" type="primary">RvY_14360-1</name>
    <name evidence="7" type="synonym">RvY_14360.1</name>
    <name evidence="7" type="ORF">RvY_14360</name>
</gene>
<evidence type="ECO:0000256" key="5">
    <source>
        <dbReference type="RuleBase" id="RU364132"/>
    </source>
</evidence>
<comment type="caution">
    <text evidence="7">The sequence shown here is derived from an EMBL/GenBank/DDBJ whole genome shotgun (WGS) entry which is preliminary data.</text>
</comment>
<keyword evidence="3 5" id="KW-0690">Ribosome biogenesis</keyword>
<comment type="similarity">
    <text evidence="2 5">Belongs to the RRS1 family.</text>
</comment>
<evidence type="ECO:0000256" key="6">
    <source>
        <dbReference type="SAM" id="MobiDB-lite"/>
    </source>
</evidence>
<organism evidence="7 8">
    <name type="scientific">Ramazzottius varieornatus</name>
    <name type="common">Water bear</name>
    <name type="synonym">Tardigrade</name>
    <dbReference type="NCBI Taxonomy" id="947166"/>
    <lineage>
        <taxon>Eukaryota</taxon>
        <taxon>Metazoa</taxon>
        <taxon>Ecdysozoa</taxon>
        <taxon>Tardigrada</taxon>
        <taxon>Eutardigrada</taxon>
        <taxon>Parachela</taxon>
        <taxon>Hypsibioidea</taxon>
        <taxon>Ramazzottiidae</taxon>
        <taxon>Ramazzottius</taxon>
    </lineage>
</organism>
<dbReference type="Proteomes" id="UP000186922">
    <property type="component" value="Unassembled WGS sequence"/>
</dbReference>
<comment type="subcellular location">
    <subcellularLocation>
        <location evidence="1 5">Nucleus</location>
    </subcellularLocation>
</comment>
<evidence type="ECO:0000256" key="4">
    <source>
        <dbReference type="ARBA" id="ARBA00023242"/>
    </source>
</evidence>
<dbReference type="AlphaFoldDB" id="A0A1D1VR24"/>
<evidence type="ECO:0000256" key="3">
    <source>
        <dbReference type="ARBA" id="ARBA00022517"/>
    </source>
</evidence>
<dbReference type="GO" id="GO:0042273">
    <property type="term" value="P:ribosomal large subunit biogenesis"/>
    <property type="evidence" value="ECO:0007669"/>
    <property type="project" value="TreeGrafter"/>
</dbReference>
<evidence type="ECO:0000256" key="1">
    <source>
        <dbReference type="ARBA" id="ARBA00004123"/>
    </source>
</evidence>
<dbReference type="STRING" id="947166.A0A1D1VR24"/>
<dbReference type="InterPro" id="IPR007023">
    <property type="entry name" value="Ribosom_reg"/>
</dbReference>
<protein>
    <recommendedName>
        <fullName evidence="5">Ribosome biogenesis regulatory protein</fullName>
    </recommendedName>
</protein>